<gene>
    <name evidence="6" type="ORF">CSW08_01065</name>
</gene>
<dbReference type="EMBL" id="PJEO01000006">
    <property type="protein sequence ID" value="PKQ46782.1"/>
    <property type="molecule type" value="Genomic_DNA"/>
</dbReference>
<reference evidence="6 7" key="1">
    <citation type="submission" date="2017-12" db="EMBL/GenBank/DDBJ databases">
        <title>Confluentibacter flavum sp. nov., isolated from the saline lake.</title>
        <authorList>
            <person name="Yu L."/>
        </authorList>
    </citation>
    <scope>NUCLEOTIDE SEQUENCE [LARGE SCALE GENOMIC DNA]</scope>
    <source>
        <strain evidence="6 7">3B</strain>
    </source>
</reference>
<evidence type="ECO:0000256" key="3">
    <source>
        <dbReference type="ARBA" id="ARBA00022989"/>
    </source>
</evidence>
<evidence type="ECO:0000256" key="2">
    <source>
        <dbReference type="ARBA" id="ARBA00022692"/>
    </source>
</evidence>
<keyword evidence="7" id="KW-1185">Reference proteome</keyword>
<feature type="transmembrane region" description="Helical" evidence="5">
    <location>
        <begin position="83"/>
        <end position="103"/>
    </location>
</feature>
<evidence type="ECO:0008006" key="8">
    <source>
        <dbReference type="Google" id="ProtNLM"/>
    </source>
</evidence>
<protein>
    <recommendedName>
        <fullName evidence="8">DoxX family protein</fullName>
    </recommendedName>
</protein>
<evidence type="ECO:0000256" key="4">
    <source>
        <dbReference type="ARBA" id="ARBA00023136"/>
    </source>
</evidence>
<keyword evidence="2 5" id="KW-0812">Transmembrane</keyword>
<dbReference type="Proteomes" id="UP000233435">
    <property type="component" value="Unassembled WGS sequence"/>
</dbReference>
<proteinExistence type="predicted"/>
<organism evidence="6 7">
    <name type="scientific">Confluentibacter flavum</name>
    <dbReference type="NCBI Taxonomy" id="1909700"/>
    <lineage>
        <taxon>Bacteria</taxon>
        <taxon>Pseudomonadati</taxon>
        <taxon>Bacteroidota</taxon>
        <taxon>Flavobacteriia</taxon>
        <taxon>Flavobacteriales</taxon>
        <taxon>Flavobacteriaceae</taxon>
        <taxon>Confluentibacter</taxon>
    </lineage>
</organism>
<feature type="transmembrane region" description="Helical" evidence="5">
    <location>
        <begin position="109"/>
        <end position="127"/>
    </location>
</feature>
<feature type="transmembrane region" description="Helical" evidence="5">
    <location>
        <begin position="12"/>
        <end position="32"/>
    </location>
</feature>
<comment type="caution">
    <text evidence="6">The sequence shown here is derived from an EMBL/GenBank/DDBJ whole genome shotgun (WGS) entry which is preliminary data.</text>
</comment>
<dbReference type="Pfam" id="PF07681">
    <property type="entry name" value="DoxX"/>
    <property type="match status" value="1"/>
</dbReference>
<feature type="transmembrane region" description="Helical" evidence="5">
    <location>
        <begin position="57"/>
        <end position="76"/>
    </location>
</feature>
<evidence type="ECO:0000313" key="6">
    <source>
        <dbReference type="EMBL" id="PKQ46782.1"/>
    </source>
</evidence>
<evidence type="ECO:0000313" key="7">
    <source>
        <dbReference type="Proteomes" id="UP000233435"/>
    </source>
</evidence>
<keyword evidence="4 5" id="KW-0472">Membrane</keyword>
<name>A0A2N3HPC6_9FLAO</name>
<keyword evidence="3 5" id="KW-1133">Transmembrane helix</keyword>
<dbReference type="AlphaFoldDB" id="A0A2N3HPC6"/>
<dbReference type="GO" id="GO:0016020">
    <property type="term" value="C:membrane"/>
    <property type="evidence" value="ECO:0007669"/>
    <property type="project" value="UniProtKB-SubCell"/>
</dbReference>
<dbReference type="RefSeq" id="WP_106658061.1">
    <property type="nucleotide sequence ID" value="NZ_PJEO01000006.1"/>
</dbReference>
<dbReference type="InterPro" id="IPR032808">
    <property type="entry name" value="DoxX"/>
</dbReference>
<evidence type="ECO:0000256" key="5">
    <source>
        <dbReference type="SAM" id="Phobius"/>
    </source>
</evidence>
<accession>A0A2N3HPC6</accession>
<dbReference type="OrthoDB" id="7425328at2"/>
<sequence length="133" mass="14454">MMTKILVNSRSIQLLRVLASGIFLVAGLGHLLNTLETVARIEQANFKGIAYYFGDPSWLVIASGIVMLMAGCSFLIGYKTKWAALALIAVLIPITLTVQIGQINTLGPLFKNIAILGALLFFVLNNFDNNTIK</sequence>
<evidence type="ECO:0000256" key="1">
    <source>
        <dbReference type="ARBA" id="ARBA00004141"/>
    </source>
</evidence>
<comment type="subcellular location">
    <subcellularLocation>
        <location evidence="1">Membrane</location>
        <topology evidence="1">Multi-pass membrane protein</topology>
    </subcellularLocation>
</comment>